<organism evidence="3 4">
    <name type="scientific">Gemmata massiliana</name>
    <dbReference type="NCBI Taxonomy" id="1210884"/>
    <lineage>
        <taxon>Bacteria</taxon>
        <taxon>Pseudomonadati</taxon>
        <taxon>Planctomycetota</taxon>
        <taxon>Planctomycetia</taxon>
        <taxon>Gemmatales</taxon>
        <taxon>Gemmataceae</taxon>
        <taxon>Gemmata</taxon>
    </lineage>
</organism>
<dbReference type="Gene3D" id="2.60.120.560">
    <property type="entry name" value="Exo-inulinase, domain 1"/>
    <property type="match status" value="2"/>
</dbReference>
<dbReference type="AlphaFoldDB" id="A0A6P2CR78"/>
<dbReference type="GO" id="GO:0016787">
    <property type="term" value="F:hydrolase activity"/>
    <property type="evidence" value="ECO:0007669"/>
    <property type="project" value="InterPro"/>
</dbReference>
<dbReference type="InterPro" id="IPR010496">
    <property type="entry name" value="AL/BT2_dom"/>
</dbReference>
<name>A0A6P2CR78_9BACT</name>
<sequence>MRYLLSCVALYAAVPLLAAEPPKGFTPLFNGKNLDGWHGWAIHAKGGAPADLAKLSPEDRAKKIAEWTADAKKHWSVSGDELVNDGNGAYLTTDKDYGDIELLVEYKTVAKADSGIYLRDTPQVQIWDTTKEGGKWNLSADKGSGGLFNNSKGAAGQLPLVHADKAFGEWNSFRIVQVGERTTVYLNGKLVVDNARMENFWDRKAPLPKAGKILLQTHGGEIRWRNVFVREIPATEANEILRKRDSKGFDSSFNGKTLDGWAGAVDNYEVVDGAIVCKKGKGGNLITKAEYADFTARLEYKLPAGGNNGLAIRTPNGNAHVATDAMCELQILDDTHPMYAKLDPRQYNLSAYGMVPAHRGFLRPVGEWNFAEVTVKGPTIVVELNGTRVLDADLSKVTEFKDKTPHVGKDRTSGHFGFAGHDDPVAFRKIEIRKIEK</sequence>
<dbReference type="RefSeq" id="WP_162666407.1">
    <property type="nucleotide sequence ID" value="NZ_LR593886.1"/>
</dbReference>
<reference evidence="3 4" key="1">
    <citation type="submission" date="2019-05" db="EMBL/GenBank/DDBJ databases">
        <authorList>
            <consortium name="Science for Life Laboratories"/>
        </authorList>
    </citation>
    <scope>NUCLEOTIDE SEQUENCE [LARGE SCALE GENOMIC DNA]</scope>
    <source>
        <strain evidence="3">Soil9</strain>
    </source>
</reference>
<accession>A0A6P2CR78</accession>
<dbReference type="KEGG" id="gms:SOIL9_63010"/>
<feature type="domain" description="3-keto-alpha-glucoside-1,2-lyase/3-keto-2-hydroxy-glucal hydratase" evidence="2">
    <location>
        <begin position="24"/>
        <end position="230"/>
    </location>
</feature>
<proteinExistence type="predicted"/>
<feature type="signal peptide" evidence="1">
    <location>
        <begin position="1"/>
        <end position="18"/>
    </location>
</feature>
<evidence type="ECO:0000256" key="1">
    <source>
        <dbReference type="SAM" id="SignalP"/>
    </source>
</evidence>
<keyword evidence="1" id="KW-0732">Signal</keyword>
<feature type="domain" description="3-keto-alpha-glucoside-1,2-lyase/3-keto-2-hydroxy-glucal hydratase" evidence="2">
    <location>
        <begin position="248"/>
        <end position="433"/>
    </location>
</feature>
<feature type="chain" id="PRO_5026874590" description="3-keto-alpha-glucoside-1,2-lyase/3-keto-2-hydroxy-glucal hydratase domain-containing protein" evidence="1">
    <location>
        <begin position="19"/>
        <end position="437"/>
    </location>
</feature>
<dbReference type="Proteomes" id="UP000464178">
    <property type="component" value="Chromosome"/>
</dbReference>
<gene>
    <name evidence="3" type="ORF">SOIL9_63010</name>
</gene>
<dbReference type="Pfam" id="PF06439">
    <property type="entry name" value="3keto-disac_hyd"/>
    <property type="match status" value="2"/>
</dbReference>
<keyword evidence="4" id="KW-1185">Reference proteome</keyword>
<protein>
    <recommendedName>
        <fullName evidence="2">3-keto-alpha-glucoside-1,2-lyase/3-keto-2-hydroxy-glucal hydratase domain-containing protein</fullName>
    </recommendedName>
</protein>
<dbReference type="EMBL" id="LR593886">
    <property type="protein sequence ID" value="VTR91413.1"/>
    <property type="molecule type" value="Genomic_DNA"/>
</dbReference>
<evidence type="ECO:0000259" key="2">
    <source>
        <dbReference type="Pfam" id="PF06439"/>
    </source>
</evidence>
<evidence type="ECO:0000313" key="4">
    <source>
        <dbReference type="Proteomes" id="UP000464178"/>
    </source>
</evidence>
<evidence type="ECO:0000313" key="3">
    <source>
        <dbReference type="EMBL" id="VTR91413.1"/>
    </source>
</evidence>